<reference evidence="2" key="1">
    <citation type="journal article" date="2007" name="BMC Genomics">
        <title>Exploring the midgut transcriptome of Phlebotomus papatasi: comparative analysis of expression profiles of sugar-fed, blood-fed and Leishmania-major-infected sandflies.</title>
        <authorList>
            <person name="Ramalho-Ortigao M."/>
            <person name="Jochim R.C."/>
            <person name="Anderson J.M."/>
            <person name="Lawyer P.G."/>
            <person name="Pham V.M."/>
            <person name="Kamhawi S."/>
            <person name="Valenzuela J.G."/>
        </authorList>
    </citation>
    <scope>NUCLEOTIDE SEQUENCE</scope>
    <source>
        <tissue evidence="2">Midgut</tissue>
    </source>
</reference>
<dbReference type="VEuPathDB" id="VectorBase:PPAPM1_012140"/>
<evidence type="ECO:0000256" key="1">
    <source>
        <dbReference type="SAM" id="SignalP"/>
    </source>
</evidence>
<dbReference type="Pfam" id="PF15868">
    <property type="entry name" value="MBF2"/>
    <property type="match status" value="1"/>
</dbReference>
<feature type="signal peptide" evidence="1">
    <location>
        <begin position="1"/>
        <end position="18"/>
    </location>
</feature>
<reference evidence="2" key="2">
    <citation type="submission" date="2007-07" db="EMBL/GenBank/DDBJ databases">
        <authorList>
            <person name="Jochim R.C."/>
            <person name="Valenzuela J.G."/>
            <person name="Ramalho-Ortigao J.M."/>
            <person name="Kamhawi S."/>
            <person name="Anderson J.M."/>
        </authorList>
    </citation>
    <scope>NUCLEOTIDE SEQUENCE</scope>
    <source>
        <tissue evidence="2">Midgut</tissue>
    </source>
</reference>
<keyword evidence="1" id="KW-0732">Signal</keyword>
<organism evidence="2">
    <name type="scientific">Phlebotomus papatasi</name>
    <name type="common">Sandfly</name>
    <dbReference type="NCBI Taxonomy" id="29031"/>
    <lineage>
        <taxon>Eukaryota</taxon>
        <taxon>Metazoa</taxon>
        <taxon>Ecdysozoa</taxon>
        <taxon>Arthropoda</taxon>
        <taxon>Hexapoda</taxon>
        <taxon>Insecta</taxon>
        <taxon>Pterygota</taxon>
        <taxon>Neoptera</taxon>
        <taxon>Endopterygota</taxon>
        <taxon>Diptera</taxon>
        <taxon>Nematocera</taxon>
        <taxon>Psychodoidea</taxon>
        <taxon>Psychodidae</taxon>
        <taxon>Phlebotomus</taxon>
        <taxon>Phlebotomus</taxon>
    </lineage>
</organism>
<dbReference type="InterPro" id="IPR031734">
    <property type="entry name" value="MBF2"/>
</dbReference>
<name>A8CAF5_PHLPP</name>
<dbReference type="AlphaFoldDB" id="A8CAF5"/>
<proteinExistence type="evidence at transcript level"/>
<accession>A8CAF5</accession>
<feature type="chain" id="PRO_5002718266" evidence="1">
    <location>
        <begin position="19"/>
        <end position="153"/>
    </location>
</feature>
<protein>
    <submittedName>
        <fullName evidence="2">14.4 kDa midgut protein</fullName>
    </submittedName>
</protein>
<sequence length="153" mass="16187">MNSLLCLLVICAAGSVLTAPDPETVSAKITLVEDVDEFVRANPGVTLTKLDNLRTAGAIHYSLGQRVSGDRLVARGQDSASWGSPQDLQLTLNYPANGGYGAVVSYVSVLVDQTSNLGGGYVLYGGIGQRQIGILIEARNTYTFSYIAEVYGL</sequence>
<dbReference type="EMBL" id="EU045347">
    <property type="protein sequence ID" value="ABV44744.1"/>
    <property type="molecule type" value="mRNA"/>
</dbReference>
<evidence type="ECO:0000313" key="2">
    <source>
        <dbReference type="EMBL" id="ABV44744.1"/>
    </source>
</evidence>
<dbReference type="VEuPathDB" id="VectorBase:PPAI008801"/>